<name>A0A2P2IHD8_RHIMU</name>
<sequence length="77" mass="8418">MAYCSDFPVHGSMISSLSSFKLCIARITHTMWFVWCWSQGCPQCLLGTASMAMYQPTIIAVVPLSGEAKCLPATRAN</sequence>
<reference evidence="1" key="1">
    <citation type="submission" date="2018-02" db="EMBL/GenBank/DDBJ databases">
        <title>Rhizophora mucronata_Transcriptome.</title>
        <authorList>
            <person name="Meera S.P."/>
            <person name="Sreeshan A."/>
            <person name="Augustine A."/>
        </authorList>
    </citation>
    <scope>NUCLEOTIDE SEQUENCE</scope>
    <source>
        <tissue evidence="1">Leaf</tissue>
    </source>
</reference>
<evidence type="ECO:0000313" key="1">
    <source>
        <dbReference type="EMBL" id="MBW80597.1"/>
    </source>
</evidence>
<dbReference type="EMBL" id="GGEC01000114">
    <property type="protein sequence ID" value="MBW80597.1"/>
    <property type="molecule type" value="Transcribed_RNA"/>
</dbReference>
<proteinExistence type="predicted"/>
<organism evidence="1">
    <name type="scientific">Rhizophora mucronata</name>
    <name type="common">Asiatic mangrove</name>
    <dbReference type="NCBI Taxonomy" id="61149"/>
    <lineage>
        <taxon>Eukaryota</taxon>
        <taxon>Viridiplantae</taxon>
        <taxon>Streptophyta</taxon>
        <taxon>Embryophyta</taxon>
        <taxon>Tracheophyta</taxon>
        <taxon>Spermatophyta</taxon>
        <taxon>Magnoliopsida</taxon>
        <taxon>eudicotyledons</taxon>
        <taxon>Gunneridae</taxon>
        <taxon>Pentapetalae</taxon>
        <taxon>rosids</taxon>
        <taxon>fabids</taxon>
        <taxon>Malpighiales</taxon>
        <taxon>Rhizophoraceae</taxon>
        <taxon>Rhizophora</taxon>
    </lineage>
</organism>
<dbReference type="AlphaFoldDB" id="A0A2P2IHD8"/>
<protein>
    <submittedName>
        <fullName evidence="1">Uncharacterized protein</fullName>
    </submittedName>
</protein>
<accession>A0A2P2IHD8</accession>